<evidence type="ECO:0000256" key="5">
    <source>
        <dbReference type="ARBA" id="ARBA00023136"/>
    </source>
</evidence>
<evidence type="ECO:0000256" key="6">
    <source>
        <dbReference type="ARBA" id="ARBA00038268"/>
    </source>
</evidence>
<keyword evidence="3" id="KW-0256">Endoplasmic reticulum</keyword>
<feature type="transmembrane region" description="Helical" evidence="7">
    <location>
        <begin position="12"/>
        <end position="29"/>
    </location>
</feature>
<sequence>MSLQLESLPQWEFYLYLVLSFGFHFYSFHEVFLASQEYEEELDRTFDLETDTMFWGLKKDPMDFEWTFWMEWGRGYILWLLFCHLIVSQISNLYMKKYKPWVLMAYGMAACWFLLGTNGLIMILLHTSVSYFMAQFKNPVLTWLSSLLLLLTLRIPALEDIKRGWYASENEYYLLIFTLTVRCLYYTSFSLEYCWAKEKMHHSFLWMLLYVFYYPVFHNGPIITFDEFHKQ</sequence>
<feature type="non-terminal residue" evidence="9">
    <location>
        <position position="231"/>
    </location>
</feature>
<feature type="transmembrane region" description="Helical" evidence="7">
    <location>
        <begin position="172"/>
        <end position="191"/>
    </location>
</feature>
<dbReference type="PANTHER" id="PTHR13285">
    <property type="entry name" value="ACYLTRANSFERASE"/>
    <property type="match status" value="1"/>
</dbReference>
<comment type="similarity">
    <text evidence="6">Belongs to the membrane-bound acyltransferase family. HHAT subfamily.</text>
</comment>
<accession>A0ABM1K1K2</accession>
<evidence type="ECO:0000256" key="4">
    <source>
        <dbReference type="ARBA" id="ARBA00022989"/>
    </source>
</evidence>
<evidence type="ECO:0000256" key="1">
    <source>
        <dbReference type="ARBA" id="ARBA00004477"/>
    </source>
</evidence>
<feature type="transmembrane region" description="Helical" evidence="7">
    <location>
        <begin position="76"/>
        <end position="94"/>
    </location>
</feature>
<keyword evidence="4 7" id="KW-1133">Transmembrane helix</keyword>
<feature type="transmembrane region" description="Helical" evidence="7">
    <location>
        <begin position="131"/>
        <end position="151"/>
    </location>
</feature>
<keyword evidence="5 7" id="KW-0472">Membrane</keyword>
<evidence type="ECO:0000256" key="3">
    <source>
        <dbReference type="ARBA" id="ARBA00022824"/>
    </source>
</evidence>
<organism evidence="8 9">
    <name type="scientific">Gekko japonicus</name>
    <name type="common">Schlegel's Japanese gecko</name>
    <dbReference type="NCBI Taxonomy" id="146911"/>
    <lineage>
        <taxon>Eukaryota</taxon>
        <taxon>Metazoa</taxon>
        <taxon>Chordata</taxon>
        <taxon>Craniata</taxon>
        <taxon>Vertebrata</taxon>
        <taxon>Euteleostomi</taxon>
        <taxon>Lepidosauria</taxon>
        <taxon>Squamata</taxon>
        <taxon>Bifurcata</taxon>
        <taxon>Gekkota</taxon>
        <taxon>Gekkonidae</taxon>
        <taxon>Gekkoninae</taxon>
        <taxon>Gekko</taxon>
    </lineage>
</organism>
<proteinExistence type="inferred from homology"/>
<keyword evidence="2 7" id="KW-0812">Transmembrane</keyword>
<dbReference type="Pfam" id="PF03062">
    <property type="entry name" value="MBOAT"/>
    <property type="match status" value="1"/>
</dbReference>
<dbReference type="InterPro" id="IPR004299">
    <property type="entry name" value="MBOAT_fam"/>
</dbReference>
<dbReference type="GeneID" id="107111174"/>
<name>A0ABM1K1K2_GEKJA</name>
<protein>
    <submittedName>
        <fullName evidence="9">Protein-cysteine N-palmitoyltransferase HHAT-like</fullName>
    </submittedName>
</protein>
<dbReference type="InterPro" id="IPR051085">
    <property type="entry name" value="MB_O-acyltransferase"/>
</dbReference>
<evidence type="ECO:0000313" key="9">
    <source>
        <dbReference type="RefSeq" id="XP_015267589.1"/>
    </source>
</evidence>
<comment type="subcellular location">
    <subcellularLocation>
        <location evidence="1">Endoplasmic reticulum membrane</location>
        <topology evidence="1">Multi-pass membrane protein</topology>
    </subcellularLocation>
</comment>
<gene>
    <name evidence="9" type="primary">LOC107111174</name>
</gene>
<evidence type="ECO:0000256" key="7">
    <source>
        <dbReference type="SAM" id="Phobius"/>
    </source>
</evidence>
<reference evidence="9" key="1">
    <citation type="submission" date="2025-08" db="UniProtKB">
        <authorList>
            <consortium name="RefSeq"/>
        </authorList>
    </citation>
    <scope>IDENTIFICATION</scope>
</reference>
<dbReference type="RefSeq" id="XP_015267589.1">
    <property type="nucleotide sequence ID" value="XM_015412103.1"/>
</dbReference>
<evidence type="ECO:0000256" key="2">
    <source>
        <dbReference type="ARBA" id="ARBA00022692"/>
    </source>
</evidence>
<dbReference type="Proteomes" id="UP000694871">
    <property type="component" value="Unplaced"/>
</dbReference>
<evidence type="ECO:0000313" key="8">
    <source>
        <dbReference type="Proteomes" id="UP000694871"/>
    </source>
</evidence>
<feature type="transmembrane region" description="Helical" evidence="7">
    <location>
        <begin position="101"/>
        <end position="125"/>
    </location>
</feature>
<feature type="transmembrane region" description="Helical" evidence="7">
    <location>
        <begin position="203"/>
        <end position="225"/>
    </location>
</feature>
<dbReference type="PANTHER" id="PTHR13285:SF20">
    <property type="entry name" value="PROTEIN-CYSTEINE N-PALMITOYLTRANSFERASE HHAT"/>
    <property type="match status" value="1"/>
</dbReference>
<keyword evidence="8" id="KW-1185">Reference proteome</keyword>